<comment type="similarity">
    <text evidence="1 2">Belongs to the polypeptide deformylase family.</text>
</comment>
<dbReference type="InterPro" id="IPR023635">
    <property type="entry name" value="Peptide_deformylase"/>
</dbReference>
<evidence type="ECO:0000256" key="1">
    <source>
        <dbReference type="ARBA" id="ARBA00010759"/>
    </source>
</evidence>
<dbReference type="EC" id="3.5.1.88" evidence="2"/>
<feature type="binding site" evidence="2">
    <location>
        <position position="133"/>
    </location>
    <ligand>
        <name>Fe cation</name>
        <dbReference type="ChEBI" id="CHEBI:24875"/>
    </ligand>
</feature>
<proteinExistence type="inferred from homology"/>
<dbReference type="EMBL" id="FNPR01000003">
    <property type="protein sequence ID" value="SDY66777.1"/>
    <property type="molecule type" value="Genomic_DNA"/>
</dbReference>
<dbReference type="PRINTS" id="PR01576">
    <property type="entry name" value="PDEFORMYLASE"/>
</dbReference>
<keyword evidence="2" id="KW-0408">Iron</keyword>
<dbReference type="PIRSF" id="PIRSF004749">
    <property type="entry name" value="Pep_def"/>
    <property type="match status" value="1"/>
</dbReference>
<dbReference type="GO" id="GO:0046872">
    <property type="term" value="F:metal ion binding"/>
    <property type="evidence" value="ECO:0007669"/>
    <property type="project" value="UniProtKB-KW"/>
</dbReference>
<dbReference type="Gene3D" id="3.90.45.10">
    <property type="entry name" value="Peptide deformylase"/>
    <property type="match status" value="1"/>
</dbReference>
<dbReference type="Proteomes" id="UP000199026">
    <property type="component" value="Unassembled WGS sequence"/>
</dbReference>
<reference evidence="3 4" key="1">
    <citation type="submission" date="2016-10" db="EMBL/GenBank/DDBJ databases">
        <authorList>
            <person name="de Groot N.N."/>
        </authorList>
    </citation>
    <scope>NUCLEOTIDE SEQUENCE [LARGE SCALE GENOMIC DNA]</scope>
    <source>
        <strain evidence="3 4">DSM 24677</strain>
    </source>
</reference>
<feature type="active site" evidence="2">
    <location>
        <position position="134"/>
    </location>
</feature>
<evidence type="ECO:0000313" key="4">
    <source>
        <dbReference type="Proteomes" id="UP000199026"/>
    </source>
</evidence>
<dbReference type="RefSeq" id="WP_089891961.1">
    <property type="nucleotide sequence ID" value="NZ_FNPR01000003.1"/>
</dbReference>
<dbReference type="InterPro" id="IPR036821">
    <property type="entry name" value="Peptide_deformylase_sf"/>
</dbReference>
<name>A0A1H3LQD6_9RHOB</name>
<dbReference type="GO" id="GO:0006412">
    <property type="term" value="P:translation"/>
    <property type="evidence" value="ECO:0007669"/>
    <property type="project" value="UniProtKB-UniRule"/>
</dbReference>
<keyword evidence="4" id="KW-1185">Reference proteome</keyword>
<keyword evidence="2" id="KW-0378">Hydrolase</keyword>
<dbReference type="AlphaFoldDB" id="A0A1H3LQD6"/>
<feature type="binding site" evidence="2">
    <location>
        <position position="91"/>
    </location>
    <ligand>
        <name>Fe cation</name>
        <dbReference type="ChEBI" id="CHEBI:24875"/>
    </ligand>
</feature>
<sequence length="164" mass="17984">MSVLPIVQWPDPRLSTVCAPVDAPTSETLLNDMFDTMYAAKGRGLAGPQVGVLARLFVMDAGWKEGTPTPLVMINPEIEPCGEPTSLEEMCLSVPDVGVPVLRPSSVFVRWRDQHGAPQAAQFDGAEARIIQHEFDHLDGKLHFDRVSPNLRTDLETPCLKAHT</sequence>
<dbReference type="GeneID" id="78125060"/>
<keyword evidence="2" id="KW-0479">Metal-binding</keyword>
<dbReference type="OrthoDB" id="9804313at2"/>
<dbReference type="CDD" id="cd00487">
    <property type="entry name" value="Pep_deformylase"/>
    <property type="match status" value="1"/>
</dbReference>
<dbReference type="NCBIfam" id="NF001159">
    <property type="entry name" value="PRK00150.1-3"/>
    <property type="match status" value="1"/>
</dbReference>
<gene>
    <name evidence="2" type="primary">def</name>
    <name evidence="3" type="ORF">SAMN05444486_103102</name>
</gene>
<feature type="binding site" evidence="2">
    <location>
        <position position="137"/>
    </location>
    <ligand>
        <name>Fe cation</name>
        <dbReference type="ChEBI" id="CHEBI:24875"/>
    </ligand>
</feature>
<accession>A0A1H3LQD6</accession>
<evidence type="ECO:0000256" key="2">
    <source>
        <dbReference type="HAMAP-Rule" id="MF_00163"/>
    </source>
</evidence>
<dbReference type="SUPFAM" id="SSF56420">
    <property type="entry name" value="Peptide deformylase"/>
    <property type="match status" value="1"/>
</dbReference>
<comment type="catalytic activity">
    <reaction evidence="2">
        <text>N-terminal N-formyl-L-methionyl-[peptide] + H2O = N-terminal L-methionyl-[peptide] + formate</text>
        <dbReference type="Rhea" id="RHEA:24420"/>
        <dbReference type="Rhea" id="RHEA-COMP:10639"/>
        <dbReference type="Rhea" id="RHEA-COMP:10640"/>
        <dbReference type="ChEBI" id="CHEBI:15377"/>
        <dbReference type="ChEBI" id="CHEBI:15740"/>
        <dbReference type="ChEBI" id="CHEBI:49298"/>
        <dbReference type="ChEBI" id="CHEBI:64731"/>
        <dbReference type="EC" id="3.5.1.88"/>
    </reaction>
</comment>
<protein>
    <recommendedName>
        <fullName evidence="2">Peptide deformylase</fullName>
        <shortName evidence="2">PDF</shortName>
        <ecNumber evidence="2">3.5.1.88</ecNumber>
    </recommendedName>
    <alternativeName>
        <fullName evidence="2">Polypeptide deformylase</fullName>
    </alternativeName>
</protein>
<dbReference type="HAMAP" id="MF_00163">
    <property type="entry name" value="Pep_deformylase"/>
    <property type="match status" value="1"/>
</dbReference>
<comment type="cofactor">
    <cofactor evidence="2">
        <name>Fe(2+)</name>
        <dbReference type="ChEBI" id="CHEBI:29033"/>
    </cofactor>
    <text evidence="2">Binds 1 Fe(2+) ion.</text>
</comment>
<organism evidence="3 4">
    <name type="scientific">Lentibacter algarum</name>
    <dbReference type="NCBI Taxonomy" id="576131"/>
    <lineage>
        <taxon>Bacteria</taxon>
        <taxon>Pseudomonadati</taxon>
        <taxon>Pseudomonadota</taxon>
        <taxon>Alphaproteobacteria</taxon>
        <taxon>Rhodobacterales</taxon>
        <taxon>Roseobacteraceae</taxon>
        <taxon>Lentibacter</taxon>
    </lineage>
</organism>
<dbReference type="Pfam" id="PF01327">
    <property type="entry name" value="Pep_deformylase"/>
    <property type="match status" value="1"/>
</dbReference>
<dbReference type="PANTHER" id="PTHR10458:SF22">
    <property type="entry name" value="PEPTIDE DEFORMYLASE"/>
    <property type="match status" value="1"/>
</dbReference>
<dbReference type="STRING" id="576131.SAMN05444486_103102"/>
<dbReference type="PANTHER" id="PTHR10458">
    <property type="entry name" value="PEPTIDE DEFORMYLASE"/>
    <property type="match status" value="1"/>
</dbReference>
<dbReference type="GO" id="GO:0042586">
    <property type="term" value="F:peptide deformylase activity"/>
    <property type="evidence" value="ECO:0007669"/>
    <property type="project" value="UniProtKB-UniRule"/>
</dbReference>
<evidence type="ECO:0000313" key="3">
    <source>
        <dbReference type="EMBL" id="SDY66777.1"/>
    </source>
</evidence>
<keyword evidence="2" id="KW-0648">Protein biosynthesis</keyword>
<comment type="function">
    <text evidence="2">Removes the formyl group from the N-terminal Met of newly synthesized proteins. Requires at least a dipeptide for an efficient rate of reaction. N-terminal L-methionine is a prerequisite for activity but the enzyme has broad specificity at other positions.</text>
</comment>
<dbReference type="NCBIfam" id="TIGR00079">
    <property type="entry name" value="pept_deformyl"/>
    <property type="match status" value="1"/>
</dbReference>